<protein>
    <recommendedName>
        <fullName evidence="3">Blue (type 1) copper domain-containing protein</fullName>
    </recommendedName>
</protein>
<name>A0AA37Q7V2_9BACT</name>
<dbReference type="Gene3D" id="2.60.40.420">
    <property type="entry name" value="Cupredoxins - blue copper proteins"/>
    <property type="match status" value="1"/>
</dbReference>
<dbReference type="AlphaFoldDB" id="A0AA37Q7V2"/>
<dbReference type="PANTHER" id="PTHR36507">
    <property type="entry name" value="BLL1555 PROTEIN"/>
    <property type="match status" value="1"/>
</dbReference>
<dbReference type="EMBL" id="BRXS01000003">
    <property type="protein sequence ID" value="GLC25352.1"/>
    <property type="molecule type" value="Genomic_DNA"/>
</dbReference>
<dbReference type="Pfam" id="PF00127">
    <property type="entry name" value="Copper-bind"/>
    <property type="match status" value="1"/>
</dbReference>
<dbReference type="Proteomes" id="UP001161325">
    <property type="component" value="Unassembled WGS sequence"/>
</dbReference>
<evidence type="ECO:0000259" key="3">
    <source>
        <dbReference type="Pfam" id="PF00127"/>
    </source>
</evidence>
<dbReference type="InterPro" id="IPR052721">
    <property type="entry name" value="ET_Amicyanin"/>
</dbReference>
<comment type="caution">
    <text evidence="4">The sequence shown here is derived from an EMBL/GenBank/DDBJ whole genome shotgun (WGS) entry which is preliminary data.</text>
</comment>
<sequence length="103" mass="10798">MRLLLATSIVLGLVGHGTADHVVSQKNKTFSTAALTVHVGEKVVFKNDDSVPHNVFSSTVGAAFNLKSQAPGAESHATFEKAGTVEVRCAFHPAMKLTVTVAP</sequence>
<organism evidence="4 5">
    <name type="scientific">Roseisolibacter agri</name>
    <dbReference type="NCBI Taxonomy" id="2014610"/>
    <lineage>
        <taxon>Bacteria</taxon>
        <taxon>Pseudomonadati</taxon>
        <taxon>Gemmatimonadota</taxon>
        <taxon>Gemmatimonadia</taxon>
        <taxon>Gemmatimonadales</taxon>
        <taxon>Gemmatimonadaceae</taxon>
        <taxon>Roseisolibacter</taxon>
    </lineage>
</organism>
<dbReference type="InterPro" id="IPR000923">
    <property type="entry name" value="BlueCu_1"/>
</dbReference>
<gene>
    <name evidence="4" type="ORF">rosag_18650</name>
</gene>
<feature type="domain" description="Blue (type 1) copper" evidence="3">
    <location>
        <begin position="25"/>
        <end position="101"/>
    </location>
</feature>
<dbReference type="GO" id="GO:0009055">
    <property type="term" value="F:electron transfer activity"/>
    <property type="evidence" value="ECO:0007669"/>
    <property type="project" value="InterPro"/>
</dbReference>
<evidence type="ECO:0000313" key="5">
    <source>
        <dbReference type="Proteomes" id="UP001161325"/>
    </source>
</evidence>
<evidence type="ECO:0000313" key="4">
    <source>
        <dbReference type="EMBL" id="GLC25352.1"/>
    </source>
</evidence>
<dbReference type="PANTHER" id="PTHR36507:SF1">
    <property type="entry name" value="BLL1555 PROTEIN"/>
    <property type="match status" value="1"/>
</dbReference>
<dbReference type="RefSeq" id="WP_284349808.1">
    <property type="nucleotide sequence ID" value="NZ_BRXS01000003.1"/>
</dbReference>
<keyword evidence="1" id="KW-0479">Metal-binding</keyword>
<dbReference type="GO" id="GO:0005507">
    <property type="term" value="F:copper ion binding"/>
    <property type="evidence" value="ECO:0007669"/>
    <property type="project" value="InterPro"/>
</dbReference>
<evidence type="ECO:0000256" key="1">
    <source>
        <dbReference type="ARBA" id="ARBA00022723"/>
    </source>
</evidence>
<dbReference type="InterPro" id="IPR008972">
    <property type="entry name" value="Cupredoxin"/>
</dbReference>
<proteinExistence type="predicted"/>
<reference evidence="4" key="1">
    <citation type="submission" date="2022-08" db="EMBL/GenBank/DDBJ databases">
        <title>Draft genome sequencing of Roseisolibacter agri AW1220.</title>
        <authorList>
            <person name="Tobiishi Y."/>
            <person name="Tonouchi A."/>
        </authorList>
    </citation>
    <scope>NUCLEOTIDE SEQUENCE</scope>
    <source>
        <strain evidence="4">AW1220</strain>
    </source>
</reference>
<keyword evidence="5" id="KW-1185">Reference proteome</keyword>
<dbReference type="SUPFAM" id="SSF49503">
    <property type="entry name" value="Cupredoxins"/>
    <property type="match status" value="1"/>
</dbReference>
<evidence type="ECO:0000256" key="2">
    <source>
        <dbReference type="ARBA" id="ARBA00023008"/>
    </source>
</evidence>
<keyword evidence="2" id="KW-0186">Copper</keyword>
<accession>A0AA37Q7V2</accession>